<evidence type="ECO:0000313" key="3">
    <source>
        <dbReference type="Proteomes" id="UP000253490"/>
    </source>
</evidence>
<protein>
    <submittedName>
        <fullName evidence="2">Uncharacterized protein</fullName>
    </submittedName>
</protein>
<keyword evidence="1" id="KW-0472">Membrane</keyword>
<name>A0A366HYU0_9FIRM</name>
<keyword evidence="1" id="KW-0812">Transmembrane</keyword>
<organism evidence="2 3">
    <name type="scientific">Alkalibaculum bacchi</name>
    <dbReference type="NCBI Taxonomy" id="645887"/>
    <lineage>
        <taxon>Bacteria</taxon>
        <taxon>Bacillati</taxon>
        <taxon>Bacillota</taxon>
        <taxon>Clostridia</taxon>
        <taxon>Eubacteriales</taxon>
        <taxon>Eubacteriaceae</taxon>
        <taxon>Alkalibaculum</taxon>
    </lineage>
</organism>
<evidence type="ECO:0000313" key="2">
    <source>
        <dbReference type="EMBL" id="RBP59311.1"/>
    </source>
</evidence>
<keyword evidence="3" id="KW-1185">Reference proteome</keyword>
<feature type="transmembrane region" description="Helical" evidence="1">
    <location>
        <begin position="12"/>
        <end position="33"/>
    </location>
</feature>
<sequence length="117" mass="13892">MYYDPESRKKQAKIGFLLVVISCILLLLLMPWFSKYEQTRNERIFEESLVDAEIILLKYARIIEKEGSLTTLDKKELELGLKQIENFDEIKIENNEKSINLYLKYKELDQTLSIDIE</sequence>
<dbReference type="Proteomes" id="UP000253490">
    <property type="component" value="Unassembled WGS sequence"/>
</dbReference>
<dbReference type="AlphaFoldDB" id="A0A366HYU0"/>
<comment type="caution">
    <text evidence="2">The sequence shown here is derived from an EMBL/GenBank/DDBJ whole genome shotgun (WGS) entry which is preliminary data.</text>
</comment>
<evidence type="ECO:0000256" key="1">
    <source>
        <dbReference type="SAM" id="Phobius"/>
    </source>
</evidence>
<reference evidence="2 3" key="1">
    <citation type="submission" date="2018-06" db="EMBL/GenBank/DDBJ databases">
        <title>Genomic Encyclopedia of Type Strains, Phase IV (KMG-IV): sequencing the most valuable type-strain genomes for metagenomic binning, comparative biology and taxonomic classification.</title>
        <authorList>
            <person name="Goeker M."/>
        </authorList>
    </citation>
    <scope>NUCLEOTIDE SEQUENCE [LARGE SCALE GENOMIC DNA]</scope>
    <source>
        <strain evidence="2 3">DSM 22112</strain>
    </source>
</reference>
<proteinExistence type="predicted"/>
<gene>
    <name evidence="2" type="ORF">DES36_11936</name>
</gene>
<keyword evidence="1" id="KW-1133">Transmembrane helix</keyword>
<accession>A0A366HYU0</accession>
<dbReference type="EMBL" id="QNRX01000019">
    <property type="protein sequence ID" value="RBP59311.1"/>
    <property type="molecule type" value="Genomic_DNA"/>
</dbReference>
<dbReference type="RefSeq" id="WP_113921523.1">
    <property type="nucleotide sequence ID" value="NZ_QNRX01000019.1"/>
</dbReference>